<feature type="domain" description="DUF2345" evidence="3">
    <location>
        <begin position="611"/>
        <end position="745"/>
    </location>
</feature>
<evidence type="ECO:0000313" key="6">
    <source>
        <dbReference type="Proteomes" id="UP000217994"/>
    </source>
</evidence>
<organism evidence="5 6">
    <name type="scientific">Burkholderia ubonensis subsp. mesacidophila</name>
    <dbReference type="NCBI Taxonomy" id="265293"/>
    <lineage>
        <taxon>Bacteria</taxon>
        <taxon>Pseudomonadati</taxon>
        <taxon>Pseudomonadota</taxon>
        <taxon>Betaproteobacteria</taxon>
        <taxon>Burkholderiales</taxon>
        <taxon>Burkholderiaceae</taxon>
        <taxon>Burkholderia</taxon>
        <taxon>Burkholderia cepacia complex</taxon>
    </lineage>
</organism>
<dbReference type="NCBIfam" id="TIGR01646">
    <property type="entry name" value="vgr_GE"/>
    <property type="match status" value="1"/>
</dbReference>
<dbReference type="SUPFAM" id="SSF69279">
    <property type="entry name" value="Phage tail proteins"/>
    <property type="match status" value="2"/>
</dbReference>
<name>A0A2A4FGY6_9BURK</name>
<dbReference type="SUPFAM" id="SSF69255">
    <property type="entry name" value="gp5 N-terminal domain-like"/>
    <property type="match status" value="1"/>
</dbReference>
<feature type="region of interest" description="Disordered" evidence="2">
    <location>
        <begin position="800"/>
        <end position="852"/>
    </location>
</feature>
<dbReference type="Pfam" id="PF13296">
    <property type="entry name" value="T6SS_Vgr"/>
    <property type="match status" value="1"/>
</dbReference>
<keyword evidence="1" id="KW-0175">Coiled coil</keyword>
<evidence type="ECO:0000259" key="4">
    <source>
        <dbReference type="Pfam" id="PF13296"/>
    </source>
</evidence>
<accession>A0A2A4FGY6</accession>
<dbReference type="InterPro" id="IPR017847">
    <property type="entry name" value="T6SS_RhsGE_Vgr_subset"/>
</dbReference>
<feature type="domain" description="Putative type VI secretion system Rhs element associated Vgr" evidence="4">
    <location>
        <begin position="491"/>
        <end position="592"/>
    </location>
</feature>
<dbReference type="Gene3D" id="4.10.220.110">
    <property type="match status" value="1"/>
</dbReference>
<dbReference type="Proteomes" id="UP000217994">
    <property type="component" value="Unassembled WGS sequence"/>
</dbReference>
<evidence type="ECO:0008006" key="7">
    <source>
        <dbReference type="Google" id="ProtNLM"/>
    </source>
</evidence>
<comment type="caution">
    <text evidence="5">The sequence shown here is derived from an EMBL/GenBank/DDBJ whole genome shotgun (WGS) entry which is preliminary data.</text>
</comment>
<evidence type="ECO:0000313" key="5">
    <source>
        <dbReference type="EMBL" id="PCE32327.1"/>
    </source>
</evidence>
<dbReference type="Gene3D" id="2.30.110.50">
    <property type="match status" value="1"/>
</dbReference>
<sequence length="1187" mass="132078">MGPSTAFVDTSARAGVNVHAFYSLDMPQAKSAALADIFAFDGMRGIGEPTKYTIQFTHPQHDLSRAEYLNKRAAFVIQPPPRDRWSKPEDARRVHGVVTGFALLNSNRDQSTYEVVLESRLALLRGTRRCRFFLDMSEPEIIRQILKEHDFNQIFARFEFTLYREYRKRPFVMQWGEDDLSFITRLCRRTGIWFVCEAGEKREHVRFGDDFTHYRHDPALTVAYREPSGMETAGVESVSSLEMRATTVPKRHTVRTYHTERQPAEPIEASKDIHEDRTVYGEAYVWGTPYLTDDEAKQEALLRHEAALATQVEYRGTCDLLDLTPGSVLKLSNRTLPDAKHGLLAVRVTCRASRNKPYHVEFSAIPSDRLYRLPLQEEAWPRIEGVITGTVASSGGWRDPYLDEQGRYTVHIHPDRDARTPGLQSCPMRLAKPFAGAGRTGFHFGLVEGTVVTVGFLWGNPDLPFISQVLHTAEDMDPVIAGYPWGTRNTIRTRSNNTLELDDRKGKEHIKLATEHGKTQLNLGYTVDRDQKLRGTGFELRTDGPGQVRAGEGVLVSADMQEKANGVHADMEPAMRQFESMQARVQMLAASAEASKAEVADLKAENTWLKNELAGLKKSVIALSAPNGIGMATPDRVMVSAGKDVSVGSGAGFHVNALRRFTAAAGERLSLFAQKLGIRIFAAKGPVQIQAQSDLLSLAAEQDVTVSSVNGSVMMRAQKEFIIECKGAFIKLANGCITLGAPYDLYWEVARFNRRPASQMHLGAPAFAPALFPFEVGCEAWRKNAALARETSPALVAQDGVSAPAPMTGQTSSSGGTVDTWASSDSPDAPNAGHGAERESTPSAGKDPSVPIQLDKAVPCNWHMPDTRRECTDETEMETYEALRADKSLMGLNAGYKFPTAFELTYDDRHKLLEATVRIKVVPVDLFKTDATGKELLGLDGQKQRVPFHHDVHASARPMAVDIPTNGSDGNFYVMRYRDGAGRKFDVKQSKKRVESVLNEHGSMLILDGCSKEAACGCRVVVRFRVEFLIGVRDAAVGDGKKIHKTIFLFPQAERADAGMWGEIQVIKGGARDLGQFVSLPESNIVAHECGHLFNFPDEYWEWGGYVHKRYVKDGQLDFEAGECFKGQEVWQIRSDKNVMGYGANHPVSPVADAPLGALVQPYYLEYIRRHFCEMTHKQWRIGYERK</sequence>
<dbReference type="InterPro" id="IPR006533">
    <property type="entry name" value="T6SS_Vgr_RhsGE"/>
</dbReference>
<reference evidence="5 6" key="1">
    <citation type="submission" date="2017-01" db="EMBL/GenBank/DDBJ databases">
        <title>Whole-Genome Shotgun Sequencing of Two beta-Proteobacterial Species in Search of the Bulgecin Biosynthetic Cluster.</title>
        <authorList>
            <person name="Horsman M.E."/>
            <person name="Marous D.R."/>
            <person name="Li R."/>
            <person name="Oliver R.A."/>
            <person name="Byun B."/>
            <person name="Emrich S.J."/>
            <person name="Boggess B."/>
            <person name="Townsend C.A."/>
            <person name="Mobashery S."/>
        </authorList>
    </citation>
    <scope>NUCLEOTIDE SEQUENCE [LARGE SCALE GENOMIC DNA]</scope>
    <source>
        <strain evidence="5 6">ATCC 31433</strain>
    </source>
</reference>
<evidence type="ECO:0000256" key="1">
    <source>
        <dbReference type="SAM" id="Coils"/>
    </source>
</evidence>
<evidence type="ECO:0000256" key="2">
    <source>
        <dbReference type="SAM" id="MobiDB-lite"/>
    </source>
</evidence>
<dbReference type="Gene3D" id="3.55.50.10">
    <property type="entry name" value="Baseplate protein-like domains"/>
    <property type="match status" value="1"/>
</dbReference>
<dbReference type="InterPro" id="IPR037026">
    <property type="entry name" value="Vgr_OB-fold_dom_sf"/>
</dbReference>
<dbReference type="InterPro" id="IPR018769">
    <property type="entry name" value="VgrG2_DUF2345"/>
</dbReference>
<evidence type="ECO:0000259" key="3">
    <source>
        <dbReference type="Pfam" id="PF10106"/>
    </source>
</evidence>
<dbReference type="NCBIfam" id="TIGR03361">
    <property type="entry name" value="VI_Rhs_Vgr"/>
    <property type="match status" value="1"/>
</dbReference>
<gene>
    <name evidence="5" type="ORF">BZL54_10735</name>
</gene>
<dbReference type="Gene3D" id="2.40.50.230">
    <property type="entry name" value="Gp5 N-terminal domain"/>
    <property type="match status" value="1"/>
</dbReference>
<feature type="coiled-coil region" evidence="1">
    <location>
        <begin position="585"/>
        <end position="619"/>
    </location>
</feature>
<dbReference type="Pfam" id="PF05954">
    <property type="entry name" value="Phage_GPD"/>
    <property type="match status" value="1"/>
</dbReference>
<dbReference type="EMBL" id="MTZU01000028">
    <property type="protein sequence ID" value="PCE32327.1"/>
    <property type="molecule type" value="Genomic_DNA"/>
</dbReference>
<dbReference type="GeneID" id="69006271"/>
<protein>
    <recommendedName>
        <fullName evidence="7">Type VI secretion system tip protein VgrG</fullName>
    </recommendedName>
</protein>
<feature type="compositionally biased region" description="Polar residues" evidence="2">
    <location>
        <begin position="808"/>
        <end position="826"/>
    </location>
</feature>
<dbReference type="Pfam" id="PF10106">
    <property type="entry name" value="DUF2345"/>
    <property type="match status" value="1"/>
</dbReference>
<dbReference type="InterPro" id="IPR028244">
    <property type="entry name" value="T6SS_Rhs_Vgr_dom"/>
</dbReference>
<dbReference type="RefSeq" id="WP_088511549.1">
    <property type="nucleotide sequence ID" value="NZ_CP020738.1"/>
</dbReference>
<proteinExistence type="predicted"/>
<dbReference type="AlphaFoldDB" id="A0A2A4FGY6"/>